<keyword evidence="6" id="KW-0067">ATP-binding</keyword>
<feature type="region of interest" description="Disordered" evidence="10">
    <location>
        <begin position="467"/>
        <end position="501"/>
    </location>
</feature>
<dbReference type="GO" id="GO:0005739">
    <property type="term" value="C:mitochondrion"/>
    <property type="evidence" value="ECO:0007669"/>
    <property type="project" value="TreeGrafter"/>
</dbReference>
<evidence type="ECO:0000313" key="12">
    <source>
        <dbReference type="EMBL" id="KOO26725.1"/>
    </source>
</evidence>
<dbReference type="InterPro" id="IPR002314">
    <property type="entry name" value="aa-tRNA-synt_IIb"/>
</dbReference>
<dbReference type="GO" id="GO:0070150">
    <property type="term" value="P:mitochondrial glycyl-tRNA aminoacylation"/>
    <property type="evidence" value="ECO:0007669"/>
    <property type="project" value="TreeGrafter"/>
</dbReference>
<dbReference type="Gene3D" id="3.30.930.10">
    <property type="entry name" value="Bira Bifunctional Protein, Domain 2"/>
    <property type="match status" value="1"/>
</dbReference>
<name>A0A0M0JJQ7_9EUKA</name>
<dbReference type="Gene3D" id="3.40.50.800">
    <property type="entry name" value="Anticodon-binding domain"/>
    <property type="match status" value="1"/>
</dbReference>
<keyword evidence="4" id="KW-0436">Ligase</keyword>
<dbReference type="InterPro" id="IPR004154">
    <property type="entry name" value="Anticodon-bd"/>
</dbReference>
<dbReference type="Pfam" id="PF03129">
    <property type="entry name" value="HGTP_anticodon"/>
    <property type="match status" value="1"/>
</dbReference>
<dbReference type="Proteomes" id="UP000037460">
    <property type="component" value="Unassembled WGS sequence"/>
</dbReference>
<dbReference type="EC" id="6.1.1.14" evidence="3"/>
<keyword evidence="13" id="KW-1185">Reference proteome</keyword>
<proteinExistence type="inferred from homology"/>
<feature type="compositionally biased region" description="Basic and acidic residues" evidence="10">
    <location>
        <begin position="480"/>
        <end position="498"/>
    </location>
</feature>
<evidence type="ECO:0000256" key="7">
    <source>
        <dbReference type="ARBA" id="ARBA00022917"/>
    </source>
</evidence>
<dbReference type="InterPro" id="IPR027031">
    <property type="entry name" value="Gly-tRNA_synthase/POLG2"/>
</dbReference>
<dbReference type="Pfam" id="PF00587">
    <property type="entry name" value="tRNA-synt_2b"/>
    <property type="match status" value="1"/>
</dbReference>
<dbReference type="PANTHER" id="PTHR10745:SF0">
    <property type="entry name" value="GLYCINE--TRNA LIGASE"/>
    <property type="match status" value="1"/>
</dbReference>
<keyword evidence="7" id="KW-0648">Protein biosynthesis</keyword>
<evidence type="ECO:0000256" key="4">
    <source>
        <dbReference type="ARBA" id="ARBA00022598"/>
    </source>
</evidence>
<dbReference type="InterPro" id="IPR045864">
    <property type="entry name" value="aa-tRNA-synth_II/BPL/LPL"/>
</dbReference>
<evidence type="ECO:0000256" key="3">
    <source>
        <dbReference type="ARBA" id="ARBA00012829"/>
    </source>
</evidence>
<evidence type="ECO:0000256" key="2">
    <source>
        <dbReference type="ARBA" id="ARBA00011738"/>
    </source>
</evidence>
<dbReference type="CDD" id="cd00774">
    <property type="entry name" value="GlyRS-like_core"/>
    <property type="match status" value="1"/>
</dbReference>
<evidence type="ECO:0000256" key="9">
    <source>
        <dbReference type="ARBA" id="ARBA00030057"/>
    </source>
</evidence>
<comment type="similarity">
    <text evidence="1">Belongs to the class-II aminoacyl-tRNA synthetase family.</text>
</comment>
<dbReference type="AlphaFoldDB" id="A0A0M0JJQ7"/>
<evidence type="ECO:0000313" key="13">
    <source>
        <dbReference type="Proteomes" id="UP000037460"/>
    </source>
</evidence>
<dbReference type="EMBL" id="JWZX01002813">
    <property type="protein sequence ID" value="KOO26725.1"/>
    <property type="molecule type" value="Genomic_DNA"/>
</dbReference>
<keyword evidence="8 12" id="KW-0030">Aminoacyl-tRNA synthetase</keyword>
<dbReference type="FunFam" id="3.30.40.230:FF:000001">
    <property type="entry name" value="Glycine--tRNA ligase"/>
    <property type="match status" value="1"/>
</dbReference>
<dbReference type="InterPro" id="IPR036621">
    <property type="entry name" value="Anticodon-bd_dom_sf"/>
</dbReference>
<evidence type="ECO:0000256" key="10">
    <source>
        <dbReference type="SAM" id="MobiDB-lite"/>
    </source>
</evidence>
<dbReference type="PANTHER" id="PTHR10745">
    <property type="entry name" value="GLYCYL-TRNA SYNTHETASE/DNA POLYMERASE SUBUNIT GAMMA-2"/>
    <property type="match status" value="1"/>
</dbReference>
<sequence>MQAFEIYGGVGGFWTYGPPGAAVKQNLIALWRKHFIVEENLLEVDDTNIMPYDVLKTSGHVDRFSDFIVKDSKDPNIFFRADKLLEDVMDARMAAKETTPELKQEYQRVKNQADAYSKDELWVVFQKYQIKSPDTGNDLTEPVAFNLMFPTPIGPSGMLQGFLRPETAQGIFLNFKFCLEQNAGQIPFGVAQIGKAFRNEIAPRGGLIRQREFTQAEIEFFCKPGDKPHPKFAGVASLAMQLHPHQQQLAGEGTVTMTLGEAVAQRTIANGTLGYFIARTFLFLVRAGCLAEHIRFRQHLPDEMAHYAADCWDAEIEMSLGWVECVGIADRSAYDLTCHGKATKTSLTAQVDLDKPITIESYALTKKAEGLIGKQLKGAGPKVKEYLQGLDEATLKALVAKAEADGAATVSVDGEDFSLSKELLECESKTETKHVEVFVPNVVEPSFGIDRIMAAIFEHTFYTREAEGGDAAAASAPPTDDGKKKKKGKEEGSDDKQKPNVLGFPAEIAPYKAVILPIQLNLIKDNATAYAAALDTLRTKLTDNGLQYKVDESGASIGRRYARADELGIPYAVTIDFDTLGKSDDPSKAGTVTLRDRDSTSQVRLPLTDVADTLTKLSTAHPLTFADLMAAYGTGSLPAATPAAPAGGASGMLEYFAQHGLTAKLNAAVNALGKEKPDDPIAFLVAALQKM</sequence>
<dbReference type="InterPro" id="IPR033731">
    <property type="entry name" value="GlyRS-like_core"/>
</dbReference>
<gene>
    <name evidence="12" type="ORF">Ctob_005449</name>
</gene>
<dbReference type="Gene3D" id="3.30.720.200">
    <property type="match status" value="1"/>
</dbReference>
<evidence type="ECO:0000256" key="8">
    <source>
        <dbReference type="ARBA" id="ARBA00023146"/>
    </source>
</evidence>
<evidence type="ECO:0000256" key="1">
    <source>
        <dbReference type="ARBA" id="ARBA00008226"/>
    </source>
</evidence>
<keyword evidence="5" id="KW-0547">Nucleotide-binding</keyword>
<dbReference type="PRINTS" id="PR01043">
    <property type="entry name" value="TRNASYNTHGLY"/>
</dbReference>
<evidence type="ECO:0000256" key="6">
    <source>
        <dbReference type="ARBA" id="ARBA00022840"/>
    </source>
</evidence>
<dbReference type="Gene3D" id="3.30.40.230">
    <property type="match status" value="1"/>
</dbReference>
<reference evidence="13" key="1">
    <citation type="journal article" date="2015" name="PLoS Genet.">
        <title>Genome Sequence and Transcriptome Analyses of Chrysochromulina tobin: Metabolic Tools for Enhanced Algal Fitness in the Prominent Order Prymnesiales (Haptophyceae).</title>
        <authorList>
            <person name="Hovde B.T."/>
            <person name="Deodato C.R."/>
            <person name="Hunsperger H.M."/>
            <person name="Ryken S.A."/>
            <person name="Yost W."/>
            <person name="Jha R.K."/>
            <person name="Patterson J."/>
            <person name="Monnat R.J. Jr."/>
            <person name="Barlow S.B."/>
            <person name="Starkenburg S.R."/>
            <person name="Cattolico R.A."/>
        </authorList>
    </citation>
    <scope>NUCLEOTIDE SEQUENCE</scope>
    <source>
        <strain evidence="13">CCMP291</strain>
    </source>
</reference>
<dbReference type="NCBIfam" id="NF003211">
    <property type="entry name" value="PRK04173.1"/>
    <property type="match status" value="1"/>
</dbReference>
<comment type="caution">
    <text evidence="12">The sequence shown here is derived from an EMBL/GenBank/DDBJ whole genome shotgun (WGS) entry which is preliminary data.</text>
</comment>
<evidence type="ECO:0000259" key="11">
    <source>
        <dbReference type="PROSITE" id="PS50862"/>
    </source>
</evidence>
<organism evidence="12 13">
    <name type="scientific">Chrysochromulina tobinii</name>
    <dbReference type="NCBI Taxonomy" id="1460289"/>
    <lineage>
        <taxon>Eukaryota</taxon>
        <taxon>Haptista</taxon>
        <taxon>Haptophyta</taxon>
        <taxon>Prymnesiophyceae</taxon>
        <taxon>Prymnesiales</taxon>
        <taxon>Chrysochromulinaceae</taxon>
        <taxon>Chrysochromulina</taxon>
    </lineage>
</organism>
<comment type="subunit">
    <text evidence="2">Homodimer.</text>
</comment>
<evidence type="ECO:0000256" key="5">
    <source>
        <dbReference type="ARBA" id="ARBA00022741"/>
    </source>
</evidence>
<feature type="compositionally biased region" description="Low complexity" evidence="10">
    <location>
        <begin position="469"/>
        <end position="479"/>
    </location>
</feature>
<dbReference type="SUPFAM" id="SSF52954">
    <property type="entry name" value="Class II aaRS ABD-related"/>
    <property type="match status" value="1"/>
</dbReference>
<accession>A0A0M0JJQ7</accession>
<dbReference type="GO" id="GO:0005524">
    <property type="term" value="F:ATP binding"/>
    <property type="evidence" value="ECO:0007669"/>
    <property type="project" value="UniProtKB-KW"/>
</dbReference>
<feature type="domain" description="Aminoacyl-transfer RNA synthetases class-II family profile" evidence="11">
    <location>
        <begin position="162"/>
        <end position="477"/>
    </location>
</feature>
<dbReference type="NCBIfam" id="TIGR00389">
    <property type="entry name" value="glyS_dimeric"/>
    <property type="match status" value="1"/>
</dbReference>
<dbReference type="InterPro" id="IPR006195">
    <property type="entry name" value="aa-tRNA-synth_II"/>
</dbReference>
<protein>
    <recommendedName>
        <fullName evidence="3">glycine--tRNA ligase</fullName>
        <ecNumber evidence="3">6.1.1.14</ecNumber>
    </recommendedName>
    <alternativeName>
        <fullName evidence="9">Diadenosine tetraphosphate synthetase</fullName>
    </alternativeName>
</protein>
<dbReference type="InterPro" id="IPR002315">
    <property type="entry name" value="tRNA-synt_gly"/>
</dbReference>
<dbReference type="PROSITE" id="PS50862">
    <property type="entry name" value="AA_TRNA_LIGASE_II"/>
    <property type="match status" value="1"/>
</dbReference>
<dbReference type="SUPFAM" id="SSF55681">
    <property type="entry name" value="Class II aaRS and biotin synthetases"/>
    <property type="match status" value="1"/>
</dbReference>
<dbReference type="OrthoDB" id="57698at2759"/>
<dbReference type="GO" id="GO:0004820">
    <property type="term" value="F:glycine-tRNA ligase activity"/>
    <property type="evidence" value="ECO:0007669"/>
    <property type="project" value="UniProtKB-EC"/>
</dbReference>